<keyword evidence="2" id="KW-1185">Reference proteome</keyword>
<proteinExistence type="predicted"/>
<evidence type="ECO:0000313" key="2">
    <source>
        <dbReference type="Proteomes" id="UP001165960"/>
    </source>
</evidence>
<evidence type="ECO:0000313" key="1">
    <source>
        <dbReference type="EMBL" id="KAJ9087170.1"/>
    </source>
</evidence>
<dbReference type="EMBL" id="QTSX02000326">
    <property type="protein sequence ID" value="KAJ9087170.1"/>
    <property type="molecule type" value="Genomic_DNA"/>
</dbReference>
<dbReference type="Proteomes" id="UP001165960">
    <property type="component" value="Unassembled WGS sequence"/>
</dbReference>
<name>A0ACC2UJZ6_9FUNG</name>
<comment type="caution">
    <text evidence="1">The sequence shown here is derived from an EMBL/GenBank/DDBJ whole genome shotgun (WGS) entry which is preliminary data.</text>
</comment>
<protein>
    <submittedName>
        <fullName evidence="1">Uncharacterized protein</fullName>
    </submittedName>
</protein>
<reference evidence="1" key="1">
    <citation type="submission" date="2022-04" db="EMBL/GenBank/DDBJ databases">
        <title>Genome of the entomopathogenic fungus Entomophthora muscae.</title>
        <authorList>
            <person name="Elya C."/>
            <person name="Lovett B.R."/>
            <person name="Lee E."/>
            <person name="Macias A.M."/>
            <person name="Hajek A.E."/>
            <person name="De Bivort B.L."/>
            <person name="Kasson M.T."/>
            <person name="De Fine Licht H.H."/>
            <person name="Stajich J.E."/>
        </authorList>
    </citation>
    <scope>NUCLEOTIDE SEQUENCE</scope>
    <source>
        <strain evidence="1">Berkeley</strain>
    </source>
</reference>
<organism evidence="1 2">
    <name type="scientific">Entomophthora muscae</name>
    <dbReference type="NCBI Taxonomy" id="34485"/>
    <lineage>
        <taxon>Eukaryota</taxon>
        <taxon>Fungi</taxon>
        <taxon>Fungi incertae sedis</taxon>
        <taxon>Zoopagomycota</taxon>
        <taxon>Entomophthoromycotina</taxon>
        <taxon>Entomophthoromycetes</taxon>
        <taxon>Entomophthorales</taxon>
        <taxon>Entomophthoraceae</taxon>
        <taxon>Entomophthora</taxon>
    </lineage>
</organism>
<sequence>MHDFQQISGLVLGCLGLISNGLLLVVLCRTKIGWHRLNLQMVGPLAVLDFTASLLVVLKNAMYFANRNMLSGVGLCAYLGTPLIALPYVSIVLVAVMAVDRHRIVVYGSGVRCKWGWAFVGLVAVLLSTINILNTAIYGIHPASTFALCRFVINTTLYKIAFYLSSLILVAALVTVNFCYVGIYLHCRKVLASFHTTMSTRSLFMLVTYHFCWLPNFLTIIWTICRIQSSMPNFLIYAAQLSVYFYLFVNPCLVLAFQSSLRNQLYSLLKGRPLSTNDLPILLSASESNSFYSK</sequence>
<gene>
    <name evidence="1" type="ORF">DSO57_1035812</name>
</gene>
<accession>A0ACC2UJZ6</accession>